<comment type="caution">
    <text evidence="2">The sequence shown here is derived from an EMBL/GenBank/DDBJ whole genome shotgun (WGS) entry which is preliminary data.</text>
</comment>
<protein>
    <submittedName>
        <fullName evidence="2">Uncharacterized protein</fullName>
    </submittedName>
</protein>
<gene>
    <name evidence="2" type="ORF">Q7C36_000220</name>
</gene>
<proteinExistence type="predicted"/>
<sequence>MQHRRRRCRRGNQTEIFDLQLRIVEVPPGEQGSPLPASSLSPGCSRQPQTSLCHPRRREDEVLLKLPAKTATLALSSPQAER</sequence>
<reference evidence="2" key="1">
    <citation type="submission" date="2023-08" db="EMBL/GenBank/DDBJ databases">
        <title>Pelteobagrus vachellii genome.</title>
        <authorList>
            <person name="Liu H."/>
        </authorList>
    </citation>
    <scope>NUCLEOTIDE SEQUENCE</scope>
    <source>
        <strain evidence="2">PRFRI_2022a</strain>
        <tissue evidence="2">Muscle</tissue>
    </source>
</reference>
<evidence type="ECO:0000256" key="1">
    <source>
        <dbReference type="SAM" id="MobiDB-lite"/>
    </source>
</evidence>
<evidence type="ECO:0000313" key="2">
    <source>
        <dbReference type="EMBL" id="KAK2868349.1"/>
    </source>
</evidence>
<feature type="compositionally biased region" description="Low complexity" evidence="1">
    <location>
        <begin position="32"/>
        <end position="45"/>
    </location>
</feature>
<dbReference type="AlphaFoldDB" id="A0AA88P0U0"/>
<keyword evidence="3" id="KW-1185">Reference proteome</keyword>
<dbReference type="Proteomes" id="UP001187315">
    <property type="component" value="Unassembled WGS sequence"/>
</dbReference>
<organism evidence="2 3">
    <name type="scientific">Tachysurus vachellii</name>
    <name type="common">Darkbarbel catfish</name>
    <name type="synonym">Pelteobagrus vachellii</name>
    <dbReference type="NCBI Taxonomy" id="175792"/>
    <lineage>
        <taxon>Eukaryota</taxon>
        <taxon>Metazoa</taxon>
        <taxon>Chordata</taxon>
        <taxon>Craniata</taxon>
        <taxon>Vertebrata</taxon>
        <taxon>Euteleostomi</taxon>
        <taxon>Actinopterygii</taxon>
        <taxon>Neopterygii</taxon>
        <taxon>Teleostei</taxon>
        <taxon>Ostariophysi</taxon>
        <taxon>Siluriformes</taxon>
        <taxon>Bagridae</taxon>
        <taxon>Tachysurus</taxon>
    </lineage>
</organism>
<dbReference type="EMBL" id="JAVHJS010000001">
    <property type="protein sequence ID" value="KAK2868349.1"/>
    <property type="molecule type" value="Genomic_DNA"/>
</dbReference>
<name>A0AA88P0U0_TACVA</name>
<evidence type="ECO:0000313" key="3">
    <source>
        <dbReference type="Proteomes" id="UP001187315"/>
    </source>
</evidence>
<feature type="region of interest" description="Disordered" evidence="1">
    <location>
        <begin position="27"/>
        <end position="54"/>
    </location>
</feature>
<accession>A0AA88P0U0</accession>